<keyword evidence="2" id="KW-1185">Reference proteome</keyword>
<reference evidence="1 2" key="1">
    <citation type="submission" date="2020-07" db="EMBL/GenBank/DDBJ databases">
        <title>Sequencing the genomes of 1000 actinobacteria strains.</title>
        <authorList>
            <person name="Klenk H.-P."/>
        </authorList>
    </citation>
    <scope>NUCLEOTIDE SEQUENCE [LARGE SCALE GENOMIC DNA]</scope>
    <source>
        <strain evidence="1 2">DSM 44749</strain>
    </source>
</reference>
<organism evidence="1 2">
    <name type="scientific">Pseudonocardia alni</name>
    <name type="common">Amycolata alni</name>
    <dbReference type="NCBI Taxonomy" id="33907"/>
    <lineage>
        <taxon>Bacteria</taxon>
        <taxon>Bacillati</taxon>
        <taxon>Actinomycetota</taxon>
        <taxon>Actinomycetes</taxon>
        <taxon>Pseudonocardiales</taxon>
        <taxon>Pseudonocardiaceae</taxon>
        <taxon>Pseudonocardia</taxon>
    </lineage>
</organism>
<accession>A0A852VZT9</accession>
<name>A0A852VZT9_PSEA5</name>
<dbReference type="Pfam" id="PF02615">
    <property type="entry name" value="Ldh_2"/>
    <property type="match status" value="1"/>
</dbReference>
<protein>
    <submittedName>
        <fullName evidence="1">LDH2 family malate/lactate/ureidoglycolate dehydrogenase</fullName>
    </submittedName>
</protein>
<comment type="caution">
    <text evidence="1">The sequence shown here is derived from an EMBL/GenBank/DDBJ whole genome shotgun (WGS) entry which is preliminary data.</text>
</comment>
<dbReference type="AlphaFoldDB" id="A0A852VZT9"/>
<dbReference type="InterPro" id="IPR003767">
    <property type="entry name" value="Malate/L-lactate_DH-like"/>
</dbReference>
<gene>
    <name evidence="1" type="ORF">HDA37_002422</name>
</gene>
<dbReference type="InterPro" id="IPR036111">
    <property type="entry name" value="Mal/L-sulfo/L-lacto_DH-like_sf"/>
</dbReference>
<proteinExistence type="predicted"/>
<evidence type="ECO:0000313" key="2">
    <source>
        <dbReference type="Proteomes" id="UP000549695"/>
    </source>
</evidence>
<sequence length="75" mass="7936">MSTSAVAANKVKVFDLLGRPVPQGWVTEEAGDPVTDPAAAMAYLHEHLYGGLSPLGATVRPAATRGTAWRSWSRS</sequence>
<dbReference type="EMBL" id="JACCCZ010000001">
    <property type="protein sequence ID" value="NYG02137.1"/>
    <property type="molecule type" value="Genomic_DNA"/>
</dbReference>
<dbReference type="GO" id="GO:0016491">
    <property type="term" value="F:oxidoreductase activity"/>
    <property type="evidence" value="ECO:0007669"/>
    <property type="project" value="InterPro"/>
</dbReference>
<dbReference type="Proteomes" id="UP000549695">
    <property type="component" value="Unassembled WGS sequence"/>
</dbReference>
<evidence type="ECO:0000313" key="1">
    <source>
        <dbReference type="EMBL" id="NYG02137.1"/>
    </source>
</evidence>
<dbReference type="Gene3D" id="3.30.60.50">
    <property type="entry name" value="Hypothetical oxidoreductase yiak, domain 3"/>
    <property type="match status" value="1"/>
</dbReference>
<dbReference type="SUPFAM" id="SSF89733">
    <property type="entry name" value="L-sulfolactate dehydrogenase-like"/>
    <property type="match status" value="1"/>
</dbReference>